<keyword evidence="8" id="KW-0863">Zinc-finger</keyword>
<keyword evidence="17" id="KW-1185">Reference proteome</keyword>
<evidence type="ECO:0000256" key="9">
    <source>
        <dbReference type="ARBA" id="ARBA00022786"/>
    </source>
</evidence>
<evidence type="ECO:0000256" key="11">
    <source>
        <dbReference type="ARBA" id="ARBA00022989"/>
    </source>
</evidence>
<comment type="subcellular location">
    <subcellularLocation>
        <location evidence="2">Endomembrane system</location>
        <topology evidence="2">Multi-pass membrane protein</topology>
    </subcellularLocation>
</comment>
<dbReference type="EC" id="2.3.2.27" evidence="4"/>
<feature type="domain" description="RING-CH-type" evidence="15">
    <location>
        <begin position="23"/>
        <end position="83"/>
    </location>
</feature>
<evidence type="ECO:0000256" key="1">
    <source>
        <dbReference type="ARBA" id="ARBA00000900"/>
    </source>
</evidence>
<evidence type="ECO:0000313" key="17">
    <source>
        <dbReference type="Proteomes" id="UP000014500"/>
    </source>
</evidence>
<dbReference type="STRING" id="126957.T1IZR0"/>
<dbReference type="AlphaFoldDB" id="T1IZR0"/>
<dbReference type="GO" id="GO:0012505">
    <property type="term" value="C:endomembrane system"/>
    <property type="evidence" value="ECO:0007669"/>
    <property type="project" value="UniProtKB-SubCell"/>
</dbReference>
<dbReference type="InterPro" id="IPR013083">
    <property type="entry name" value="Znf_RING/FYVE/PHD"/>
</dbReference>
<feature type="transmembrane region" description="Helical" evidence="14">
    <location>
        <begin position="554"/>
        <end position="575"/>
    </location>
</feature>
<evidence type="ECO:0000256" key="14">
    <source>
        <dbReference type="SAM" id="Phobius"/>
    </source>
</evidence>
<dbReference type="HOGENOM" id="CLU_399749_0_0_1"/>
<name>T1IZR0_STRMM</name>
<dbReference type="EMBL" id="JH431723">
    <property type="status" value="NOT_ANNOTATED_CDS"/>
    <property type="molecule type" value="Genomic_DNA"/>
</dbReference>
<reference evidence="17" key="1">
    <citation type="submission" date="2011-05" db="EMBL/GenBank/DDBJ databases">
        <authorList>
            <person name="Richards S.R."/>
            <person name="Qu J."/>
            <person name="Jiang H."/>
            <person name="Jhangiani S.N."/>
            <person name="Agravi P."/>
            <person name="Goodspeed R."/>
            <person name="Gross S."/>
            <person name="Mandapat C."/>
            <person name="Jackson L."/>
            <person name="Mathew T."/>
            <person name="Pu L."/>
            <person name="Thornton R."/>
            <person name="Saada N."/>
            <person name="Wilczek-Boney K.B."/>
            <person name="Lee S."/>
            <person name="Kovar C."/>
            <person name="Wu Y."/>
            <person name="Scherer S.E."/>
            <person name="Worley K.C."/>
            <person name="Muzny D.M."/>
            <person name="Gibbs R."/>
        </authorList>
    </citation>
    <scope>NUCLEOTIDE SEQUENCE</scope>
    <source>
        <strain evidence="17">Brora</strain>
    </source>
</reference>
<feature type="compositionally biased region" description="Basic and acidic residues" evidence="13">
    <location>
        <begin position="1"/>
        <end position="15"/>
    </location>
</feature>
<comment type="catalytic activity">
    <reaction evidence="1">
        <text>S-ubiquitinyl-[E2 ubiquitin-conjugating enzyme]-L-cysteine + [acceptor protein]-L-lysine = [E2 ubiquitin-conjugating enzyme]-L-cysteine + N(6)-ubiquitinyl-[acceptor protein]-L-lysine.</text>
        <dbReference type="EC" id="2.3.2.27"/>
    </reaction>
</comment>
<protein>
    <recommendedName>
        <fullName evidence="4">RING-type E3 ubiquitin transferase</fullName>
        <ecNumber evidence="4">2.3.2.27</ecNumber>
    </recommendedName>
</protein>
<dbReference type="GO" id="GO:0008270">
    <property type="term" value="F:zinc ion binding"/>
    <property type="evidence" value="ECO:0007669"/>
    <property type="project" value="UniProtKB-KW"/>
</dbReference>
<dbReference type="SMART" id="SM00744">
    <property type="entry name" value="RINGv"/>
    <property type="match status" value="1"/>
</dbReference>
<accession>T1IZR0</accession>
<sequence>MKKNDETRADSERSKSKSKSAITSNSGSNVCRICFSGEEDGKLNKYCLCMGSIEHSHHACLVRWIQESGCHKCELCGFNYHLVVRSSCFWRWRCPPIQPNEHFFLAIYTVAWLTLAGSISWLAYITYGNDPLYRESELATIIYGVYGMIAVASTSIIIVETSCVVWPHLITMYRLNQQTVILPISSNYKLRRSSKHTMVPSRPPFSQIRSPVSFTNVYDHSTPHHPPPPRPVLRTPELRLLVNQSQPHTSPQVSWVRDCTVVYPYAGGEKEAAEFPFSIPSSGPLTMVTAAATSAWAMEPWPMCSDVNQDNRSSRSDSTDSFFTSVSTQSYPQEVSEGPSLPMTARTETGDQSSREHQLVDVRVHKVGTRNSFKAQRHCFSDTMLLSYRSSEEMSDYTDNKTGQEILSVNELMLTLNLMANCSGTPVSLSAKSIADQHMAVSDVANGDKFMSGVMEWLQAILYICSRRRIIRYRSKNIKLIKIFASPTPRSFHSFLSRSYRYNFALWYLKSIVKITPISSSSSPVFTSIKSGKGTIGSKCISGWCGVDSSSPSLLSLALVNNFTFSFAFIIRLLIRFAFIAPSAPGTRILLLVEPSIPSQSQNHFRFQQLLACPQTTNLRRDNRGTPNTKVHPRTKSTSSSFFGVNDKFPPKIDKDGLVETPNLLPNENEFKDGDVKPSFLKLNPEKEV</sequence>
<dbReference type="UniPathway" id="UPA00143"/>
<keyword evidence="5" id="KW-0808">Transferase</keyword>
<evidence type="ECO:0000256" key="13">
    <source>
        <dbReference type="SAM" id="MobiDB-lite"/>
    </source>
</evidence>
<dbReference type="EnsemblMetazoa" id="SMAR006745-RA">
    <property type="protein sequence ID" value="SMAR006745-PA"/>
    <property type="gene ID" value="SMAR006745"/>
</dbReference>
<dbReference type="PROSITE" id="PS51292">
    <property type="entry name" value="ZF_RING_CH"/>
    <property type="match status" value="1"/>
</dbReference>
<feature type="transmembrane region" description="Helical" evidence="14">
    <location>
        <begin position="138"/>
        <end position="159"/>
    </location>
</feature>
<dbReference type="GO" id="GO:0061630">
    <property type="term" value="F:ubiquitin protein ligase activity"/>
    <property type="evidence" value="ECO:0007669"/>
    <property type="project" value="UniProtKB-EC"/>
</dbReference>
<evidence type="ECO:0000256" key="7">
    <source>
        <dbReference type="ARBA" id="ARBA00022723"/>
    </source>
</evidence>
<feature type="region of interest" description="Disordered" evidence="13">
    <location>
        <begin position="308"/>
        <end position="356"/>
    </location>
</feature>
<evidence type="ECO:0000256" key="3">
    <source>
        <dbReference type="ARBA" id="ARBA00004906"/>
    </source>
</evidence>
<evidence type="ECO:0000256" key="6">
    <source>
        <dbReference type="ARBA" id="ARBA00022692"/>
    </source>
</evidence>
<organism evidence="16 17">
    <name type="scientific">Strigamia maritima</name>
    <name type="common">European centipede</name>
    <name type="synonym">Geophilus maritimus</name>
    <dbReference type="NCBI Taxonomy" id="126957"/>
    <lineage>
        <taxon>Eukaryota</taxon>
        <taxon>Metazoa</taxon>
        <taxon>Ecdysozoa</taxon>
        <taxon>Arthropoda</taxon>
        <taxon>Myriapoda</taxon>
        <taxon>Chilopoda</taxon>
        <taxon>Pleurostigmophora</taxon>
        <taxon>Geophilomorpha</taxon>
        <taxon>Linotaeniidae</taxon>
        <taxon>Strigamia</taxon>
    </lineage>
</organism>
<dbReference type="GO" id="GO:0016567">
    <property type="term" value="P:protein ubiquitination"/>
    <property type="evidence" value="ECO:0007669"/>
    <property type="project" value="UniProtKB-UniPathway"/>
</dbReference>
<dbReference type="Pfam" id="PF12906">
    <property type="entry name" value="RINGv"/>
    <property type="match status" value="1"/>
</dbReference>
<feature type="region of interest" description="Disordered" evidence="13">
    <location>
        <begin position="653"/>
        <end position="689"/>
    </location>
</feature>
<dbReference type="PANTHER" id="PTHR46053">
    <property type="entry name" value="E3 UBIQUITIN-PROTEIN LIGASE MARCH4-LIKE"/>
    <property type="match status" value="1"/>
</dbReference>
<keyword evidence="11 14" id="KW-1133">Transmembrane helix</keyword>
<evidence type="ECO:0000256" key="8">
    <source>
        <dbReference type="ARBA" id="ARBA00022771"/>
    </source>
</evidence>
<feature type="transmembrane region" description="Helical" evidence="14">
    <location>
        <begin position="103"/>
        <end position="126"/>
    </location>
</feature>
<dbReference type="PANTHER" id="PTHR46053:SF2">
    <property type="entry name" value="RING-TYPE E3 UBIQUITIN TRANSFERASE"/>
    <property type="match status" value="1"/>
</dbReference>
<keyword evidence="7" id="KW-0479">Metal-binding</keyword>
<keyword evidence="10" id="KW-0862">Zinc</keyword>
<dbReference type="Gene3D" id="3.30.40.10">
    <property type="entry name" value="Zinc/RING finger domain, C3HC4 (zinc finger)"/>
    <property type="match status" value="1"/>
</dbReference>
<feature type="region of interest" description="Disordered" evidence="13">
    <location>
        <begin position="1"/>
        <end position="26"/>
    </location>
</feature>
<reference evidence="16" key="2">
    <citation type="submission" date="2015-02" db="UniProtKB">
        <authorList>
            <consortium name="EnsemblMetazoa"/>
        </authorList>
    </citation>
    <scope>IDENTIFICATION</scope>
</reference>
<proteinExistence type="predicted"/>
<comment type="pathway">
    <text evidence="3">Protein modification; protein ubiquitination.</text>
</comment>
<keyword evidence="12 14" id="KW-0472">Membrane</keyword>
<evidence type="ECO:0000256" key="12">
    <source>
        <dbReference type="ARBA" id="ARBA00023136"/>
    </source>
</evidence>
<evidence type="ECO:0000259" key="15">
    <source>
        <dbReference type="PROSITE" id="PS51292"/>
    </source>
</evidence>
<evidence type="ECO:0000256" key="4">
    <source>
        <dbReference type="ARBA" id="ARBA00012483"/>
    </source>
</evidence>
<dbReference type="InterPro" id="IPR011016">
    <property type="entry name" value="Znf_RING-CH"/>
</dbReference>
<dbReference type="InterPro" id="IPR046356">
    <property type="entry name" value="MARCHF4/9/11"/>
</dbReference>
<evidence type="ECO:0000256" key="5">
    <source>
        <dbReference type="ARBA" id="ARBA00022679"/>
    </source>
</evidence>
<evidence type="ECO:0000256" key="10">
    <source>
        <dbReference type="ARBA" id="ARBA00022833"/>
    </source>
</evidence>
<dbReference type="Proteomes" id="UP000014500">
    <property type="component" value="Unassembled WGS sequence"/>
</dbReference>
<dbReference type="SUPFAM" id="SSF57850">
    <property type="entry name" value="RING/U-box"/>
    <property type="match status" value="1"/>
</dbReference>
<evidence type="ECO:0000256" key="2">
    <source>
        <dbReference type="ARBA" id="ARBA00004127"/>
    </source>
</evidence>
<keyword evidence="9" id="KW-0833">Ubl conjugation pathway</keyword>
<dbReference type="eggNOG" id="KOG1609">
    <property type="taxonomic scope" value="Eukaryota"/>
</dbReference>
<feature type="compositionally biased region" description="Low complexity" evidence="13">
    <location>
        <begin position="319"/>
        <end position="330"/>
    </location>
</feature>
<evidence type="ECO:0000313" key="16">
    <source>
        <dbReference type="EnsemblMetazoa" id="SMAR006745-PA"/>
    </source>
</evidence>
<keyword evidence="6 14" id="KW-0812">Transmembrane</keyword>